<accession>A0A3P6S3Q3</accession>
<reference evidence="2 3" key="1">
    <citation type="submission" date="2018-08" db="EMBL/GenBank/DDBJ databases">
        <authorList>
            <person name="Laetsch R D."/>
            <person name="Stevens L."/>
            <person name="Kumar S."/>
            <person name="Blaxter L. M."/>
        </authorList>
    </citation>
    <scope>NUCLEOTIDE SEQUENCE [LARGE SCALE GENOMIC DNA]</scope>
</reference>
<dbReference type="OrthoDB" id="5837917at2759"/>
<dbReference type="EMBL" id="UYRX01000015">
    <property type="protein sequence ID" value="VDK68886.1"/>
    <property type="molecule type" value="Genomic_DNA"/>
</dbReference>
<name>A0A3P6S3Q3_LITSI</name>
<organism evidence="2 3">
    <name type="scientific">Litomosoides sigmodontis</name>
    <name type="common">Filarial nematode worm</name>
    <dbReference type="NCBI Taxonomy" id="42156"/>
    <lineage>
        <taxon>Eukaryota</taxon>
        <taxon>Metazoa</taxon>
        <taxon>Ecdysozoa</taxon>
        <taxon>Nematoda</taxon>
        <taxon>Chromadorea</taxon>
        <taxon>Rhabditida</taxon>
        <taxon>Spirurina</taxon>
        <taxon>Spiruromorpha</taxon>
        <taxon>Filarioidea</taxon>
        <taxon>Onchocercidae</taxon>
        <taxon>Litomosoides</taxon>
    </lineage>
</organism>
<evidence type="ECO:0000313" key="2">
    <source>
        <dbReference type="EMBL" id="VDK68886.1"/>
    </source>
</evidence>
<dbReference type="AlphaFoldDB" id="A0A3P6S3Q3"/>
<feature type="region of interest" description="Disordered" evidence="1">
    <location>
        <begin position="432"/>
        <end position="459"/>
    </location>
</feature>
<feature type="region of interest" description="Disordered" evidence="1">
    <location>
        <begin position="16"/>
        <end position="56"/>
    </location>
</feature>
<proteinExistence type="predicted"/>
<protein>
    <submittedName>
        <fullName evidence="2">Uncharacterized protein</fullName>
    </submittedName>
</protein>
<evidence type="ECO:0000313" key="3">
    <source>
        <dbReference type="Proteomes" id="UP000277928"/>
    </source>
</evidence>
<dbReference type="Proteomes" id="UP000277928">
    <property type="component" value="Unassembled WGS sequence"/>
</dbReference>
<feature type="compositionally biased region" description="Polar residues" evidence="1">
    <location>
        <begin position="36"/>
        <end position="56"/>
    </location>
</feature>
<keyword evidence="3" id="KW-1185">Reference proteome</keyword>
<gene>
    <name evidence="2" type="ORF">NLS_LOCUS588</name>
</gene>
<evidence type="ECO:0000256" key="1">
    <source>
        <dbReference type="SAM" id="MobiDB-lite"/>
    </source>
</evidence>
<sequence>MDEAVHTAFCMPFKQRSNHAAKPGDEGGVPAKPLSLPSQPHSSRLDNTNESSSRSCATMDFPPPKLDAFATFLSSKFYFSCKFVVNLLYASQRSEVPSDNQINPAKVPLSVSQSMVISRDNSKSFLLKSVSPYVQQTITTPKTLSEVIQPPAPSSAHLISASLTTNQTLPLPHCSFSVPTTNALSQNPHFDCRTDDSLCRNRDPLLIKEPIHEGHCCENAPSRLRLKTTDGSCAGLRSTYGRSGWHASIRHSTLPYADSGASRCYTKPSPSLPLLPLGQACGRSAPRRFILSSFPESYCYESEPFGEQSGLRSNKEGNEQAYNSCYVGNLPSVSTSPITQSTYGGANITYTAAGTAPPPKTSSLHSWKYKGDPNQVVICSSTTSGRTVTYPYPSKSTYTYAECDTDHSRPSHGEGMCKSSMHNNGKYSKRAYSTSIARPPTTAINPSLKKKSDQTIHGQANKQTNLAEEYQQNSKEEKNTVRPAGSISTFSKCLNRG</sequence>